<dbReference type="STRING" id="1076935.U4LEZ9"/>
<evidence type="ECO:0000313" key="3">
    <source>
        <dbReference type="Proteomes" id="UP000018144"/>
    </source>
</evidence>
<proteinExistence type="predicted"/>
<dbReference type="Proteomes" id="UP000018144">
    <property type="component" value="Unassembled WGS sequence"/>
</dbReference>
<dbReference type="OrthoDB" id="5427362at2759"/>
<protein>
    <submittedName>
        <fullName evidence="2">Uncharacterized protein</fullName>
    </submittedName>
</protein>
<dbReference type="EMBL" id="HF935441">
    <property type="protein sequence ID" value="CCX30433.1"/>
    <property type="molecule type" value="Genomic_DNA"/>
</dbReference>
<name>U4LEZ9_PYROM</name>
<gene>
    <name evidence="2" type="ORF">PCON_08632</name>
</gene>
<evidence type="ECO:0000313" key="2">
    <source>
        <dbReference type="EMBL" id="CCX30433.1"/>
    </source>
</evidence>
<evidence type="ECO:0000256" key="1">
    <source>
        <dbReference type="SAM" id="MobiDB-lite"/>
    </source>
</evidence>
<reference evidence="2 3" key="1">
    <citation type="journal article" date="2013" name="PLoS Genet.">
        <title>The genome and development-dependent transcriptomes of Pyronema confluens: a window into fungal evolution.</title>
        <authorList>
            <person name="Traeger S."/>
            <person name="Altegoer F."/>
            <person name="Freitag M."/>
            <person name="Gabaldon T."/>
            <person name="Kempken F."/>
            <person name="Kumar A."/>
            <person name="Marcet-Houben M."/>
            <person name="Poggeler S."/>
            <person name="Stajich J.E."/>
            <person name="Nowrousian M."/>
        </authorList>
    </citation>
    <scope>NUCLEOTIDE SEQUENCE [LARGE SCALE GENOMIC DNA]</scope>
    <source>
        <strain evidence="3">CBS 100304</strain>
        <tissue evidence="2">Vegetative mycelium</tissue>
    </source>
</reference>
<dbReference type="eggNOG" id="ENOG502R3N6">
    <property type="taxonomic scope" value="Eukaryota"/>
</dbReference>
<feature type="compositionally biased region" description="Acidic residues" evidence="1">
    <location>
        <begin position="214"/>
        <end position="237"/>
    </location>
</feature>
<sequence length="338" mass="38854">MNCYGDGNLWRALSCKYRPRTKDGSQSQYRLYMKRIHTDRISKRLIEFIHDTLAPNTLEVLVLHETIRECNVTLSEIHKGAIRRHKGTLKKLLIKSCFKYSHSNAHYKWAFQRENISFISCGKMPKLRELSIALEYKDWHYFLQRLTCIPHLHTLHITYIRGYPRHHKIYADLAKSVLNTVILRPQMKLCYFGIMGKCYEIFQQQEDGYGSVSDDSEEDIADGEDVDSNAGDDTDADDEAWELSFNNPVPAPLPSNIQPAGTVILNTGGAAPLTMTIFPPLSPPLLPQPPVAVKRYKGDDLLRIKEILFFDEAEIFRARHEKLLPPVDNSTRSTNMDF</sequence>
<feature type="region of interest" description="Disordered" evidence="1">
    <location>
        <begin position="209"/>
        <end position="237"/>
    </location>
</feature>
<accession>U4LEZ9</accession>
<keyword evidence="3" id="KW-1185">Reference proteome</keyword>
<dbReference type="AlphaFoldDB" id="U4LEZ9"/>
<organism evidence="2 3">
    <name type="scientific">Pyronema omphalodes (strain CBS 100304)</name>
    <name type="common">Pyronema confluens</name>
    <dbReference type="NCBI Taxonomy" id="1076935"/>
    <lineage>
        <taxon>Eukaryota</taxon>
        <taxon>Fungi</taxon>
        <taxon>Dikarya</taxon>
        <taxon>Ascomycota</taxon>
        <taxon>Pezizomycotina</taxon>
        <taxon>Pezizomycetes</taxon>
        <taxon>Pezizales</taxon>
        <taxon>Pyronemataceae</taxon>
        <taxon>Pyronema</taxon>
    </lineage>
</organism>